<accession>A0AAN7W844</accession>
<reference evidence="3" key="1">
    <citation type="submission" date="2023-08" db="EMBL/GenBank/DDBJ databases">
        <title>Black Yeasts Isolated from many extreme environments.</title>
        <authorList>
            <person name="Coleine C."/>
            <person name="Stajich J.E."/>
            <person name="Selbmann L."/>
        </authorList>
    </citation>
    <scope>NUCLEOTIDE SEQUENCE</scope>
    <source>
        <strain evidence="3">CCFEE 5810</strain>
    </source>
</reference>
<name>A0AAN7W844_9PEZI</name>
<evidence type="ECO:0000256" key="1">
    <source>
        <dbReference type="SAM" id="MobiDB-lite"/>
    </source>
</evidence>
<feature type="region of interest" description="Disordered" evidence="1">
    <location>
        <begin position="1"/>
        <end position="29"/>
    </location>
</feature>
<sequence length="147" mass="17020">MATDTKEASEILSPSKLEAQTYKPKDEDKRERDPWFNAYFIVQLYQIVLGILRHPCYPPCFGDLKYGPAWFQHGLLNILYAAAFFSMMNFVLKTFDAGQARYGGFFDTKKAKVMRMLLAVSFGISSYLDAHFQMGDWEPLRFLTGRY</sequence>
<dbReference type="AlphaFoldDB" id="A0AAN7W844"/>
<proteinExistence type="predicted"/>
<dbReference type="Proteomes" id="UP001310594">
    <property type="component" value="Unassembled WGS sequence"/>
</dbReference>
<evidence type="ECO:0000313" key="4">
    <source>
        <dbReference type="Proteomes" id="UP001310594"/>
    </source>
</evidence>
<comment type="caution">
    <text evidence="3">The sequence shown here is derived from an EMBL/GenBank/DDBJ whole genome shotgun (WGS) entry which is preliminary data.</text>
</comment>
<keyword evidence="2" id="KW-1133">Transmembrane helix</keyword>
<feature type="transmembrane region" description="Helical" evidence="2">
    <location>
        <begin position="35"/>
        <end position="54"/>
    </location>
</feature>
<gene>
    <name evidence="3" type="ORF">LTR97_011270</name>
</gene>
<evidence type="ECO:0000313" key="3">
    <source>
        <dbReference type="EMBL" id="KAK5692096.1"/>
    </source>
</evidence>
<organism evidence="3 4">
    <name type="scientific">Elasticomyces elasticus</name>
    <dbReference type="NCBI Taxonomy" id="574655"/>
    <lineage>
        <taxon>Eukaryota</taxon>
        <taxon>Fungi</taxon>
        <taxon>Dikarya</taxon>
        <taxon>Ascomycota</taxon>
        <taxon>Pezizomycotina</taxon>
        <taxon>Dothideomycetes</taxon>
        <taxon>Dothideomycetidae</taxon>
        <taxon>Mycosphaerellales</taxon>
        <taxon>Teratosphaeriaceae</taxon>
        <taxon>Elasticomyces</taxon>
    </lineage>
</organism>
<feature type="transmembrane region" description="Helical" evidence="2">
    <location>
        <begin position="113"/>
        <end position="132"/>
    </location>
</feature>
<protein>
    <submittedName>
        <fullName evidence="3">Uncharacterized protein</fullName>
    </submittedName>
</protein>
<dbReference type="EMBL" id="JAVRQU010000020">
    <property type="protein sequence ID" value="KAK5692096.1"/>
    <property type="molecule type" value="Genomic_DNA"/>
</dbReference>
<feature type="transmembrane region" description="Helical" evidence="2">
    <location>
        <begin position="74"/>
        <end position="92"/>
    </location>
</feature>
<evidence type="ECO:0000256" key="2">
    <source>
        <dbReference type="SAM" id="Phobius"/>
    </source>
</evidence>
<keyword evidence="2" id="KW-0472">Membrane</keyword>
<keyword evidence="2" id="KW-0812">Transmembrane</keyword>